<dbReference type="InterPro" id="IPR011009">
    <property type="entry name" value="Kinase-like_dom_sf"/>
</dbReference>
<keyword evidence="1" id="KW-0723">Serine/threonine-protein kinase</keyword>
<dbReference type="InterPro" id="IPR004166">
    <property type="entry name" value="a-kinase_dom"/>
</dbReference>
<dbReference type="Gene3D" id="3.30.200.20">
    <property type="entry name" value="Phosphorylase Kinase, domain 1"/>
    <property type="match status" value="1"/>
</dbReference>
<evidence type="ECO:0000256" key="5">
    <source>
        <dbReference type="ARBA" id="ARBA00022840"/>
    </source>
</evidence>
<dbReference type="Proteomes" id="UP001152795">
    <property type="component" value="Unassembled WGS sequence"/>
</dbReference>
<dbReference type="GO" id="GO:0004674">
    <property type="term" value="F:protein serine/threonine kinase activity"/>
    <property type="evidence" value="ECO:0007669"/>
    <property type="project" value="UniProtKB-KW"/>
</dbReference>
<dbReference type="EMBL" id="CACRXK020000075">
    <property type="protein sequence ID" value="CAB3977850.1"/>
    <property type="molecule type" value="Genomic_DNA"/>
</dbReference>
<evidence type="ECO:0000313" key="7">
    <source>
        <dbReference type="Proteomes" id="UP001152795"/>
    </source>
</evidence>
<dbReference type="Pfam" id="PF02816">
    <property type="entry name" value="Alpha_kinase"/>
    <property type="match status" value="1"/>
</dbReference>
<keyword evidence="2" id="KW-0808">Transferase</keyword>
<dbReference type="PANTHER" id="PTHR45992">
    <property type="entry name" value="EUKARYOTIC ELONGATION FACTOR 2 KINASE-RELATED"/>
    <property type="match status" value="1"/>
</dbReference>
<dbReference type="Gene3D" id="3.20.200.10">
    <property type="entry name" value="MHCK/EF2 kinase"/>
    <property type="match status" value="1"/>
</dbReference>
<name>A0A7D9HAM9_PARCT</name>
<dbReference type="SUPFAM" id="SSF56112">
    <property type="entry name" value="Protein kinase-like (PK-like)"/>
    <property type="match status" value="1"/>
</dbReference>
<dbReference type="GO" id="GO:0005524">
    <property type="term" value="F:ATP binding"/>
    <property type="evidence" value="ECO:0007669"/>
    <property type="project" value="UniProtKB-KW"/>
</dbReference>
<dbReference type="OrthoDB" id="301415at2759"/>
<evidence type="ECO:0000256" key="4">
    <source>
        <dbReference type="ARBA" id="ARBA00022777"/>
    </source>
</evidence>
<evidence type="ECO:0000256" key="3">
    <source>
        <dbReference type="ARBA" id="ARBA00022741"/>
    </source>
</evidence>
<evidence type="ECO:0000313" key="6">
    <source>
        <dbReference type="EMBL" id="CAB3977850.1"/>
    </source>
</evidence>
<dbReference type="AlphaFoldDB" id="A0A7D9HAM9"/>
<evidence type="ECO:0000256" key="2">
    <source>
        <dbReference type="ARBA" id="ARBA00022679"/>
    </source>
</evidence>
<comment type="caution">
    <text evidence="6">The sequence shown here is derived from an EMBL/GenBank/DDBJ whole genome shotgun (WGS) entry which is preliminary data.</text>
</comment>
<keyword evidence="4" id="KW-0418">Kinase</keyword>
<proteinExistence type="predicted"/>
<organism evidence="6 7">
    <name type="scientific">Paramuricea clavata</name>
    <name type="common">Red gorgonian</name>
    <name type="synonym">Violescent sea-whip</name>
    <dbReference type="NCBI Taxonomy" id="317549"/>
    <lineage>
        <taxon>Eukaryota</taxon>
        <taxon>Metazoa</taxon>
        <taxon>Cnidaria</taxon>
        <taxon>Anthozoa</taxon>
        <taxon>Octocorallia</taxon>
        <taxon>Malacalcyonacea</taxon>
        <taxon>Plexauridae</taxon>
        <taxon>Paramuricea</taxon>
    </lineage>
</organism>
<dbReference type="CDD" id="cd04515">
    <property type="entry name" value="Alpha_kinase"/>
    <property type="match status" value="1"/>
</dbReference>
<keyword evidence="3" id="KW-0547">Nucleotide-binding</keyword>
<keyword evidence="5" id="KW-0067">ATP-binding</keyword>
<dbReference type="PROSITE" id="PS51158">
    <property type="entry name" value="ALPHA_KINASE"/>
    <property type="match status" value="1"/>
</dbReference>
<keyword evidence="6" id="KW-0675">Receptor</keyword>
<gene>
    <name evidence="6" type="ORF">PACLA_8A017093</name>
</gene>
<evidence type="ECO:0000256" key="1">
    <source>
        <dbReference type="ARBA" id="ARBA00022527"/>
    </source>
</evidence>
<dbReference type="GO" id="GO:1903013">
    <property type="term" value="P:response to differentiation-inducing factor 1"/>
    <property type="evidence" value="ECO:0007669"/>
    <property type="project" value="TreeGrafter"/>
</dbReference>
<protein>
    <submittedName>
        <fullName evidence="6">Transient receptor potential cation channel subfamily M member 6-like</fullName>
    </submittedName>
</protein>
<reference evidence="6" key="1">
    <citation type="submission" date="2020-04" db="EMBL/GenBank/DDBJ databases">
        <authorList>
            <person name="Alioto T."/>
            <person name="Alioto T."/>
            <person name="Gomez Garrido J."/>
        </authorList>
    </citation>
    <scope>NUCLEOTIDE SEQUENCE</scope>
    <source>
        <strain evidence="6">A484AB</strain>
    </source>
</reference>
<accession>A0A7D9HAM9</accession>
<keyword evidence="7" id="KW-1185">Reference proteome</keyword>
<sequence>MNVECDVLAGEQGPSCTSLDQIPNLKLIHIRFVGTAKRDSSAFSSEFPADSEFSRPKSKRTRGQPELASCSYQSPRARSLEVRPQVKKNLNAGCPKSLSVTQMINLGKVVRQETTIADVYKCNLENMAWSSVAERVELVIEKKPFAEGGFREVYKAKSPTACYSERLWVVKKYLPKTLESINQLGQTIEDHTKKAVQMQSLAKNIAHSMYAKVKELCQHQFGKCFVYTDSYMAKLEGGEYVTIEEFIDGDFTKYLNNTGLVCGNRSTDECKKAECLAHYSYEKSSGKLMLLDIQGSMYTLFDPEIASATLLIDAEYLFGVGNLTSEAITAFIENHECNRFCGLLQLKPFAELSSRDDEN</sequence>
<dbReference type="InterPro" id="IPR051852">
    <property type="entry name" value="Alpha-type_PK"/>
</dbReference>
<dbReference type="GO" id="GO:0031037">
    <property type="term" value="P:myosin II filament disassembly"/>
    <property type="evidence" value="ECO:0007669"/>
    <property type="project" value="TreeGrafter"/>
</dbReference>
<dbReference type="SMART" id="SM00811">
    <property type="entry name" value="Alpha_kinase"/>
    <property type="match status" value="1"/>
</dbReference>
<dbReference type="PANTHER" id="PTHR45992:SF2">
    <property type="entry name" value="EUKARYOTIC ELONGATION FACTOR 2 KINASE"/>
    <property type="match status" value="1"/>
</dbReference>